<keyword evidence="4" id="KW-0489">Methyltransferase</keyword>
<evidence type="ECO:0000256" key="19">
    <source>
        <dbReference type="ARBA" id="ARBA00023136"/>
    </source>
</evidence>
<keyword evidence="19" id="KW-0472">Membrane</keyword>
<keyword evidence="6" id="KW-0808">Transferase</keyword>
<evidence type="ECO:0000256" key="20">
    <source>
        <dbReference type="ARBA" id="ARBA00029611"/>
    </source>
</evidence>
<dbReference type="GO" id="GO:0032259">
    <property type="term" value="P:methylation"/>
    <property type="evidence" value="ECO:0007669"/>
    <property type="project" value="UniProtKB-KW"/>
</dbReference>
<dbReference type="PANTHER" id="PTHR43788:SF8">
    <property type="entry name" value="DNA-BINDING PROTEIN SMUBP-2"/>
    <property type="match status" value="1"/>
</dbReference>
<dbReference type="GeneID" id="80538972"/>
<feature type="active site" evidence="23">
    <location>
        <position position="1626"/>
    </location>
</feature>
<keyword evidence="16" id="KW-0067">ATP-binding</keyword>
<dbReference type="PROSITE" id="PS51955">
    <property type="entry name" value="NIV_2_O_MTASE"/>
    <property type="match status" value="1"/>
</dbReference>
<evidence type="ECO:0000256" key="22">
    <source>
        <dbReference type="ARBA" id="ARBA00047995"/>
    </source>
</evidence>
<dbReference type="GO" id="GO:0000175">
    <property type="term" value="F:3'-5'-RNA exonuclease activity"/>
    <property type="evidence" value="ECO:0007669"/>
    <property type="project" value="InterPro"/>
</dbReference>
<protein>
    <recommendedName>
        <fullName evidence="2">Replicase polyprotein 1ab</fullName>
    </recommendedName>
    <alternativeName>
        <fullName evidence="20">ORF1ab polyprotein</fullName>
    </alternativeName>
</protein>
<keyword evidence="10" id="KW-0547">Nucleotide-binding</keyword>
<evidence type="ECO:0000256" key="16">
    <source>
        <dbReference type="ARBA" id="ARBA00022840"/>
    </source>
</evidence>
<dbReference type="SMART" id="SM00382">
    <property type="entry name" value="AAA"/>
    <property type="match status" value="1"/>
</dbReference>
<dbReference type="InterPro" id="IPR043502">
    <property type="entry name" value="DNA/RNA_pol_sf"/>
</dbReference>
<dbReference type="GO" id="GO:0004483">
    <property type="term" value="F:methyltransferase cap1 activity"/>
    <property type="evidence" value="ECO:0007669"/>
    <property type="project" value="InterPro"/>
</dbReference>
<evidence type="ECO:0000256" key="14">
    <source>
        <dbReference type="ARBA" id="ARBA00022833"/>
    </source>
</evidence>
<evidence type="ECO:0000256" key="11">
    <source>
        <dbReference type="ARBA" id="ARBA00022801"/>
    </source>
</evidence>
<dbReference type="GO" id="GO:0043139">
    <property type="term" value="F:5'-3' DNA helicase activity"/>
    <property type="evidence" value="ECO:0007669"/>
    <property type="project" value="TreeGrafter"/>
</dbReference>
<evidence type="ECO:0000256" key="8">
    <source>
        <dbReference type="ARBA" id="ARBA00022695"/>
    </source>
</evidence>
<evidence type="ECO:0000256" key="7">
    <source>
        <dbReference type="ARBA" id="ARBA00022692"/>
    </source>
</evidence>
<evidence type="ECO:0000256" key="6">
    <source>
        <dbReference type="ARBA" id="ARBA00022679"/>
    </source>
</evidence>
<dbReference type="Gene3D" id="3.40.50.150">
    <property type="entry name" value="Vaccinia Virus protein VP39"/>
    <property type="match status" value="1"/>
</dbReference>
<keyword evidence="9 23" id="KW-0540">Nuclease</keyword>
<keyword evidence="3" id="KW-0696">RNA-directed RNA polymerase</keyword>
<feature type="domain" description="ExoN" evidence="24">
    <location>
        <begin position="1606"/>
        <end position="1868"/>
    </location>
</feature>
<dbReference type="Pfam" id="PF13087">
    <property type="entry name" value="AAA_12"/>
    <property type="match status" value="1"/>
</dbReference>
<evidence type="ECO:0000256" key="2">
    <source>
        <dbReference type="ARBA" id="ARBA00022087"/>
    </source>
</evidence>
<dbReference type="InterPro" id="IPR027417">
    <property type="entry name" value="P-loop_NTPase"/>
</dbReference>
<dbReference type="GO" id="GO:0016020">
    <property type="term" value="C:membrane"/>
    <property type="evidence" value="ECO:0007669"/>
    <property type="project" value="UniProtKB-SubCell"/>
</dbReference>
<keyword evidence="27" id="KW-1185">Reference proteome</keyword>
<dbReference type="InterPro" id="IPR029063">
    <property type="entry name" value="SAM-dependent_MTases_sf"/>
</dbReference>
<keyword evidence="12" id="KW-0347">Helicase</keyword>
<dbReference type="InterPro" id="IPR050534">
    <property type="entry name" value="Coronavir_polyprotein_1ab"/>
</dbReference>
<dbReference type="SUPFAM" id="SSF56672">
    <property type="entry name" value="DNA/RNA polymerases"/>
    <property type="match status" value="1"/>
</dbReference>
<evidence type="ECO:0000259" key="24">
    <source>
        <dbReference type="PROSITE" id="PS51953"/>
    </source>
</evidence>
<keyword evidence="17" id="KW-0693">Viral RNA replication</keyword>
<dbReference type="GO" id="GO:0003724">
    <property type="term" value="F:RNA helicase activity"/>
    <property type="evidence" value="ECO:0007669"/>
    <property type="project" value="UniProtKB-EC"/>
</dbReference>
<evidence type="ECO:0000313" key="26">
    <source>
        <dbReference type="EMBL" id="QNM37795.1"/>
    </source>
</evidence>
<feature type="active site" evidence="23">
    <location>
        <position position="1845"/>
    </location>
</feature>
<dbReference type="PROSITE" id="PS51953">
    <property type="entry name" value="NIV_EXON"/>
    <property type="match status" value="1"/>
</dbReference>
<feature type="active site" evidence="23">
    <location>
        <position position="1851"/>
    </location>
</feature>
<dbReference type="InterPro" id="IPR003593">
    <property type="entry name" value="AAA+_ATPase"/>
</dbReference>
<evidence type="ECO:0000256" key="15">
    <source>
        <dbReference type="ARBA" id="ARBA00022839"/>
    </source>
</evidence>
<evidence type="ECO:0000256" key="18">
    <source>
        <dbReference type="ARBA" id="ARBA00022989"/>
    </source>
</evidence>
<keyword evidence="13" id="KW-0788">Thiol protease</keyword>
<evidence type="ECO:0000256" key="3">
    <source>
        <dbReference type="ARBA" id="ARBA00022484"/>
    </source>
</evidence>
<keyword evidence="11" id="KW-0378">Hydrolase</keyword>
<reference evidence="26" key="1">
    <citation type="submission" date="2019-11" db="EMBL/GenBank/DDBJ databases">
        <title>Complexity of the virome associated to tospovirus-transmitting thrips species.</title>
        <authorList>
            <person name="Chiapello M."/>
            <person name="Bosco L."/>
            <person name="Ciuffo M."/>
            <person name="Ottati S."/>
            <person name="Vallino M."/>
            <person name="Salem N."/>
            <person name="Rosa C."/>
            <person name="Tavella L."/>
            <person name="Turina M."/>
        </authorList>
    </citation>
    <scope>NUCLEOTIDE SEQUENCE</scope>
    <source>
        <strain evidence="26">Foameso1</strain>
    </source>
</reference>
<feature type="domain" description="Nidovirus-type SAM-dependent 2'-O-MTase" evidence="25">
    <location>
        <begin position="2058"/>
        <end position="2301"/>
    </location>
</feature>
<evidence type="ECO:0000256" key="4">
    <source>
        <dbReference type="ARBA" id="ARBA00022603"/>
    </source>
</evidence>
<dbReference type="SUPFAM" id="SSF52540">
    <property type="entry name" value="P-loop containing nucleoside triphosphate hydrolases"/>
    <property type="match status" value="1"/>
</dbReference>
<feature type="active site" evidence="23">
    <location>
        <position position="1628"/>
    </location>
</feature>
<dbReference type="RefSeq" id="YP_010800379.1">
    <property type="nucleotide sequence ID" value="NC_076856.1"/>
</dbReference>
<comment type="catalytic activity">
    <reaction evidence="22">
        <text>ATP + H2O = ADP + phosphate + H(+)</text>
        <dbReference type="Rhea" id="RHEA:13065"/>
        <dbReference type="ChEBI" id="CHEBI:15377"/>
        <dbReference type="ChEBI" id="CHEBI:15378"/>
        <dbReference type="ChEBI" id="CHEBI:30616"/>
        <dbReference type="ChEBI" id="CHEBI:43474"/>
        <dbReference type="ChEBI" id="CHEBI:456216"/>
        <dbReference type="EC" id="3.6.4.12"/>
    </reaction>
</comment>
<organism evidence="26 27">
    <name type="scientific">Frankliniella occidentalis associated mesonivirus 1</name>
    <dbReference type="NCBI Taxonomy" id="2767230"/>
    <lineage>
        <taxon>Viruses</taxon>
        <taxon>Riboviria</taxon>
        <taxon>Orthornavirae</taxon>
        <taxon>Pisuviricota</taxon>
        <taxon>Pisoniviricetes</taxon>
        <taxon>Nidovirales</taxon>
        <taxon>Mesnidovirineae</taxon>
        <taxon>Mesoniviridae</taxon>
        <taxon>Metotonivirinae</taxon>
        <taxon>Tofonivirus</taxon>
        <taxon>Fomevirus</taxon>
        <taxon>Tofonivirus foami</taxon>
    </lineage>
</organism>
<keyword evidence="14" id="KW-0862">Zinc</keyword>
<dbReference type="Proteomes" id="UP000830404">
    <property type="component" value="Segment"/>
</dbReference>
<keyword evidence="7" id="KW-0812">Transmembrane</keyword>
<evidence type="ECO:0000256" key="10">
    <source>
        <dbReference type="ARBA" id="ARBA00022741"/>
    </source>
</evidence>
<evidence type="ECO:0000256" key="21">
    <source>
        <dbReference type="ARBA" id="ARBA00047984"/>
    </source>
</evidence>
<dbReference type="InterPro" id="IPR046436">
    <property type="entry name" value="NIV_EXON"/>
</dbReference>
<keyword evidence="5" id="KW-0645">Protease</keyword>
<evidence type="ECO:0000256" key="17">
    <source>
        <dbReference type="ARBA" id="ARBA00022953"/>
    </source>
</evidence>
<evidence type="ECO:0000256" key="5">
    <source>
        <dbReference type="ARBA" id="ARBA00022670"/>
    </source>
</evidence>
<keyword evidence="15 23" id="KW-0269">Exonuclease</keyword>
<dbReference type="Gene3D" id="3.40.50.300">
    <property type="entry name" value="P-loop containing nucleotide triphosphate hydrolases"/>
    <property type="match status" value="2"/>
</dbReference>
<name>A0AAE7JCV0_9NIDO</name>
<dbReference type="GO" id="GO:0003968">
    <property type="term" value="F:RNA-directed RNA polymerase activity"/>
    <property type="evidence" value="ECO:0007669"/>
    <property type="project" value="UniProtKB-KW"/>
</dbReference>
<accession>A0AAE7JCV0</accession>
<dbReference type="GO" id="GO:0006508">
    <property type="term" value="P:proteolysis"/>
    <property type="evidence" value="ECO:0007669"/>
    <property type="project" value="UniProtKB-KW"/>
</dbReference>
<evidence type="ECO:0000256" key="23">
    <source>
        <dbReference type="PROSITE-ProRule" id="PRU01298"/>
    </source>
</evidence>
<keyword evidence="18" id="KW-1133">Transmembrane helix</keyword>
<dbReference type="PANTHER" id="PTHR43788">
    <property type="entry name" value="DNA2/NAM7 HELICASE FAMILY MEMBER"/>
    <property type="match status" value="1"/>
</dbReference>
<feature type="active site" evidence="23">
    <location>
        <position position="1744"/>
    </location>
</feature>
<dbReference type="InterPro" id="IPR047187">
    <property type="entry name" value="SF1_C_Upf1"/>
</dbReference>
<dbReference type="EMBL" id="MN714663">
    <property type="protein sequence ID" value="QNM37795.1"/>
    <property type="molecule type" value="Genomic_RNA"/>
</dbReference>
<comment type="subcellular location">
    <subcellularLocation>
        <location evidence="1">Membrane</location>
    </subcellularLocation>
</comment>
<evidence type="ECO:0000313" key="27">
    <source>
        <dbReference type="Proteomes" id="UP000830404"/>
    </source>
</evidence>
<evidence type="ECO:0000256" key="1">
    <source>
        <dbReference type="ARBA" id="ARBA00004370"/>
    </source>
</evidence>
<dbReference type="GO" id="GO:0008234">
    <property type="term" value="F:cysteine-type peptidase activity"/>
    <property type="evidence" value="ECO:0007669"/>
    <property type="project" value="UniProtKB-KW"/>
</dbReference>
<proteinExistence type="predicted"/>
<dbReference type="InterPro" id="IPR041679">
    <property type="entry name" value="DNA2/NAM7-like_C"/>
</dbReference>
<dbReference type="GO" id="GO:0005524">
    <property type="term" value="F:ATP binding"/>
    <property type="evidence" value="ECO:0007669"/>
    <property type="project" value="UniProtKB-KW"/>
</dbReference>
<evidence type="ECO:0000256" key="12">
    <source>
        <dbReference type="ARBA" id="ARBA00022806"/>
    </source>
</evidence>
<evidence type="ECO:0000256" key="9">
    <source>
        <dbReference type="ARBA" id="ARBA00022722"/>
    </source>
</evidence>
<keyword evidence="8" id="KW-0548">Nucleotidyltransferase</keyword>
<dbReference type="KEGG" id="vg:80538972"/>
<dbReference type="CDD" id="cd18808">
    <property type="entry name" value="SF1_C_Upf1"/>
    <property type="match status" value="1"/>
</dbReference>
<dbReference type="InterPro" id="IPR046438">
    <property type="entry name" value="NIV_2_O_MTASE"/>
</dbReference>
<evidence type="ECO:0000259" key="25">
    <source>
        <dbReference type="PROSITE" id="PS51955"/>
    </source>
</evidence>
<evidence type="ECO:0000256" key="13">
    <source>
        <dbReference type="ARBA" id="ARBA00022807"/>
    </source>
</evidence>
<dbReference type="Pfam" id="PF13245">
    <property type="entry name" value="AAA_19"/>
    <property type="match status" value="1"/>
</dbReference>
<comment type="catalytic activity">
    <reaction evidence="21">
        <text>ATP + H2O = ADP + phosphate + H(+)</text>
        <dbReference type="Rhea" id="RHEA:13065"/>
        <dbReference type="ChEBI" id="CHEBI:15377"/>
        <dbReference type="ChEBI" id="CHEBI:15378"/>
        <dbReference type="ChEBI" id="CHEBI:30616"/>
        <dbReference type="ChEBI" id="CHEBI:43474"/>
        <dbReference type="ChEBI" id="CHEBI:456216"/>
        <dbReference type="EC" id="3.6.4.13"/>
    </reaction>
</comment>
<sequence>MLNLHRKVRHFVKTTLPHYNFILTADNVDLNGILDLEEYVSRSAELTDEIINKALAPFYYAFYTIYQHLGCYWLSNAIYPKGYKGDLLEYLNGLQHPLPQHHYQPDYAAFCEELGLPSYLGFTPVQNLYNFWADKDILEKNTPTDINLHIRPITYPHNYVDYKDVREGTSEQVIYLKGNYKNLSDIIDVVRKLQNKGNQVWTYVEQHPTLTQFRHYNQTLILNLWVNDLYQANLNISHFDYGLRASNSCNTEVPLIGNVNTIQLRKCNDPICRQIPETIKTIVDYGCVPDLVDSLEPDSINLRRVNPLVEFDERVAEVGITTDQHYHYPVRKDSPVFVDKNLIDYFNEQGLNLKVPPQHPEESDHADQTYHSDYRYRPSTKLGVVEDIQLFNLNYSGAISPVSLLMAHDYTLQTLEDEVLPSDGEPNYPNKVTETTVKNKHKSAGTPYNHWGDSEFFRKLFGEHRDAINHHDRHSIKLALTTIIKKDAISTKNRDRTILAISSLKTELGRRLFRRTLNKIKVRAVSHKGPILIGFTKFRLGFHDIYAKLTDGFEGEAVKLGGCDYPKWDRKVSSLLVWVCTILFYELNDPYLLYNLDENDQNDLFHEYVSECVQTLNDYCVFENLLLIKPGGITSGNSRTADGNSGIHMLFDAHATFSELMRSTPDNFQLHREVRDFVTRVSFSYPAQYLQEQPIHNTPGVASYIKTNIIRNTVLSDDGLSLFDSRLINYARYFGHSGLVSTYVIEPEKYSINNPEDGAEEFLSQHTFTYCDHKFPLPVFARIYSALILSNNKRVNDPSINYARLIALYTELFPYNYVSGYPKEKKFLQALYDYICTLRQHVTYGQLREYGIDLGGDEQAIIQSKELNNIVRSLYGFDLAEESKQLKSLAEVSTFYSCIVCESKTQFICTICNLGFCNNLNDSHLRHHIEDCKHNSYVGIYCKTCRKSDLTQLYFTRIGTMYLYYCSDHRVGTTQQIYDSGIHLHANINQVSVLTQNARDYLKNYITSLMLSQYTECIRNGMLLLNLGLHRPYYHLILLLMKIENDNAKDYNKDIPFEEHSIIQDGSTYTYKVKISLNYKYNKHNTYVGSSGDFSQKLLIDVSYEPNSITSGYYFWKFTTNSPIVKIIETQRDRLEAILANTRIFLGQTAKNYLTSPKAERITYLPIDYELPETTTQVLNSVRKHMFTFVQGPPGTGKTFAAAHLIKHLVKHKQRVLVLGPSHKSVDVSANAYHKLSSQPAVRVFCPSHDQQCYTDPAIPQVKVSMTDKLVFSTIQSYQVCKGTYDFVIIDEFSQIGDGYLIQMMQELKGQPKLIFFGDPYQLGTVDDYRLTLPLLFSNTVCFHTENAKGEQAANMIMFTKQYRSHPDIVKLVSDYSYDGKLVPMVPAHDRATFENYLHSPIHIIPVKAGPETKIKHPHNVAEGEFINNYFTHQYNNFLTYAIICAYNTQTQYIKTNVVLPRAVHVGTLDSFQGDEADIVFVLLTRGNQFTLNHNRLNVAISRARCTLYVTRPEDRAPYPSFFYEPQYVFESKPETEAIHQHVCTSCKTVYQHLHYFRFRQHRQYPKQCPNPICPEYYGKGSQEQRNNPTGSAIIEAIVNLRNMTTHAPQAANEISPYYSDYIFFDTEFVNLHEVEQDARKVAVCLAYSARYSDRHHLNLCGAPELPTDKGIQIITLPDRKHFINLKPRRLDEDMIKIRDELYRKATKNYKNQKTIVQMAALVRQAAAYTTSKPIIVTYGGMNDWPFLQQVNLNKAQAVCHKCYAPATYYGNTQYHCSVHAALNASHMEKFVNLIYLNITTTGNDTTNYVRVNGITYDQYDPPTKGKSLSAVHSHYCQDVHGDAHIDPGVDTKMTQCIFDKLWNKIYQKDKTTYRPRNYDQDLASLKRIVLEEWYSNNKDLKVCELGGGNKPSPVAIHNIDYPHDMNNHECALTTELYIDSIYYRSTAPTKESFIYYDANPAHYEKSPNGYVYTASKYSIYHQKEFRVFTGSNAFYRHLPVCTNEQVDIQTKLPHLDLQCANVCNGTTLCSAHVSHLDYLTKVNQLLEYGIQFIHYLPNTMPESVQLPYPVDFDPLQMRIPNYEDRKPTGYLMQQQKVIQILNALSGLLLSQNLETNASYLLFGAAGYRTTPMLDYLESKYPGRFDYIDPNLSPDTPRHHNITIKEYKPAKKAQLVIADVYSNQDWFSELKEWTENYLSNGGHLVFKITCSFKQFKQLDELAAHFSIVDIIKLKIKHVSSELWVVLGDYYAEEKIKKVNLQNLAYGLWYNMQNDKLIYTYETDQTRFKFVSNHPSSSFTVR</sequence>